<dbReference type="InterPro" id="IPR056884">
    <property type="entry name" value="NPHP3-like_N"/>
</dbReference>
<organism evidence="3 4">
    <name type="scientific">Serendipita vermifera MAFF 305830</name>
    <dbReference type="NCBI Taxonomy" id="933852"/>
    <lineage>
        <taxon>Eukaryota</taxon>
        <taxon>Fungi</taxon>
        <taxon>Dikarya</taxon>
        <taxon>Basidiomycota</taxon>
        <taxon>Agaricomycotina</taxon>
        <taxon>Agaricomycetes</taxon>
        <taxon>Sebacinales</taxon>
        <taxon>Serendipitaceae</taxon>
        <taxon>Serendipita</taxon>
    </lineage>
</organism>
<dbReference type="EMBL" id="KN824408">
    <property type="protein sequence ID" value="KIM20786.1"/>
    <property type="molecule type" value="Genomic_DNA"/>
</dbReference>
<keyword evidence="1" id="KW-0677">Repeat</keyword>
<evidence type="ECO:0000259" key="2">
    <source>
        <dbReference type="Pfam" id="PF24883"/>
    </source>
</evidence>
<evidence type="ECO:0000313" key="4">
    <source>
        <dbReference type="Proteomes" id="UP000054097"/>
    </source>
</evidence>
<gene>
    <name evidence="3" type="ORF">M408DRAFT_81495</name>
</gene>
<feature type="domain" description="Nephrocystin 3-like N-terminal" evidence="2">
    <location>
        <begin position="39"/>
        <end position="194"/>
    </location>
</feature>
<dbReference type="SUPFAM" id="SSF52540">
    <property type="entry name" value="P-loop containing nucleoside triphosphate hydrolases"/>
    <property type="match status" value="1"/>
</dbReference>
<dbReference type="HOGENOM" id="CLU_000288_6_8_1"/>
<dbReference type="Pfam" id="PF24883">
    <property type="entry name" value="NPHP3_N"/>
    <property type="match status" value="1"/>
</dbReference>
<accession>A0A0C3ANE4</accession>
<sequence length="199" mass="22374">MLIHSYPWATDRRKTLKAPNVYGIQHVPCVQGTREKSLEAIRSWAEDKSSERPIFLLLDVAGSGKSTVAKHMANEWMQANRLMARYFLSRDTATTMSTSSFCATVADALYECDHRLQTPIQEFKSRKDFGLLSFEEVFNGLVIKPLEVLGLDAILIIDALDECNNDDGSRSELLNALRTQRSSTPRLRVLATGRPVLDI</sequence>
<evidence type="ECO:0000256" key="1">
    <source>
        <dbReference type="ARBA" id="ARBA00022737"/>
    </source>
</evidence>
<protein>
    <recommendedName>
        <fullName evidence="2">Nephrocystin 3-like N-terminal domain-containing protein</fullName>
    </recommendedName>
</protein>
<evidence type="ECO:0000313" key="3">
    <source>
        <dbReference type="EMBL" id="KIM20786.1"/>
    </source>
</evidence>
<dbReference type="OrthoDB" id="4760524at2759"/>
<dbReference type="STRING" id="933852.A0A0C3ANE4"/>
<feature type="non-terminal residue" evidence="3">
    <location>
        <position position="199"/>
    </location>
</feature>
<reference evidence="3 4" key="1">
    <citation type="submission" date="2014-04" db="EMBL/GenBank/DDBJ databases">
        <authorList>
            <consortium name="DOE Joint Genome Institute"/>
            <person name="Kuo A."/>
            <person name="Zuccaro A."/>
            <person name="Kohler A."/>
            <person name="Nagy L.G."/>
            <person name="Floudas D."/>
            <person name="Copeland A."/>
            <person name="Barry K.W."/>
            <person name="Cichocki N."/>
            <person name="Veneault-Fourrey C."/>
            <person name="LaButti K."/>
            <person name="Lindquist E.A."/>
            <person name="Lipzen A."/>
            <person name="Lundell T."/>
            <person name="Morin E."/>
            <person name="Murat C."/>
            <person name="Sun H."/>
            <person name="Tunlid A."/>
            <person name="Henrissat B."/>
            <person name="Grigoriev I.V."/>
            <person name="Hibbett D.S."/>
            <person name="Martin F."/>
            <person name="Nordberg H.P."/>
            <person name="Cantor M.N."/>
            <person name="Hua S.X."/>
        </authorList>
    </citation>
    <scope>NUCLEOTIDE SEQUENCE [LARGE SCALE GENOMIC DNA]</scope>
    <source>
        <strain evidence="3 4">MAFF 305830</strain>
    </source>
</reference>
<name>A0A0C3ANE4_SERVB</name>
<reference evidence="4" key="2">
    <citation type="submission" date="2015-01" db="EMBL/GenBank/DDBJ databases">
        <title>Evolutionary Origins and Diversification of the Mycorrhizal Mutualists.</title>
        <authorList>
            <consortium name="DOE Joint Genome Institute"/>
            <consortium name="Mycorrhizal Genomics Consortium"/>
            <person name="Kohler A."/>
            <person name="Kuo A."/>
            <person name="Nagy L.G."/>
            <person name="Floudas D."/>
            <person name="Copeland A."/>
            <person name="Barry K.W."/>
            <person name="Cichocki N."/>
            <person name="Veneault-Fourrey C."/>
            <person name="LaButti K."/>
            <person name="Lindquist E.A."/>
            <person name="Lipzen A."/>
            <person name="Lundell T."/>
            <person name="Morin E."/>
            <person name="Murat C."/>
            <person name="Riley R."/>
            <person name="Ohm R."/>
            <person name="Sun H."/>
            <person name="Tunlid A."/>
            <person name="Henrissat B."/>
            <person name="Grigoriev I.V."/>
            <person name="Hibbett D.S."/>
            <person name="Martin F."/>
        </authorList>
    </citation>
    <scope>NUCLEOTIDE SEQUENCE [LARGE SCALE GENOMIC DNA]</scope>
    <source>
        <strain evidence="4">MAFF 305830</strain>
    </source>
</reference>
<dbReference type="Proteomes" id="UP000054097">
    <property type="component" value="Unassembled WGS sequence"/>
</dbReference>
<keyword evidence="4" id="KW-1185">Reference proteome</keyword>
<proteinExistence type="predicted"/>
<dbReference type="InterPro" id="IPR027417">
    <property type="entry name" value="P-loop_NTPase"/>
</dbReference>
<dbReference type="AlphaFoldDB" id="A0A0C3ANE4"/>
<dbReference type="Gene3D" id="3.40.50.300">
    <property type="entry name" value="P-loop containing nucleotide triphosphate hydrolases"/>
    <property type="match status" value="1"/>
</dbReference>